<sequence>MGGGSWGKKGGKYAGSQTGKGRFGWDSTGGGCRSGWDSAGGWNSWQNSDYQEWPQTSGKGDGKSKGSKHGQEAEPQDYVRRLEGRYAFAKSVLRPYSDSQGAVVYGPTSEGHVCFEKSHLRTILDRGNSELIRRPAVGLSTTASSVTALATLLEEAEESHNPVALGWSAMQQVRGILGADNAEDFRAACRALSGDKSAKNMGHKLEGHVKAWLEFLRANKNSLASQLAAVADMSSRLYLGSVQLLECVTMSNALQNWAEKIPMTHANQAALQSWQRNPKDVRKAWKFLVASVDSRKQEERFRASSGWGGDSDEDEAVPWDARPARRARVDTSSSGASSSVSRKKASKPSKKHKKEGKRKLGDVEKSSSERRGRKRRHREEDSESDEIESKKPATAGPAKKSKPGVEISSGARRGSARKHREEGSESAKKESKKPATARPEHVPTAGASTRRADEKPLCAGSADDALAENEGNAEMANAASTAHTASAGEEMSEFEEK</sequence>
<name>A0A812K1G2_9DINO</name>
<keyword evidence="3" id="KW-1185">Reference proteome</keyword>
<feature type="compositionally biased region" description="Polar residues" evidence="1">
    <location>
        <begin position="41"/>
        <end position="56"/>
    </location>
</feature>
<evidence type="ECO:0000313" key="2">
    <source>
        <dbReference type="EMBL" id="CAE7220372.1"/>
    </source>
</evidence>
<reference evidence="2" key="1">
    <citation type="submission" date="2021-02" db="EMBL/GenBank/DDBJ databases">
        <authorList>
            <person name="Dougan E. K."/>
            <person name="Rhodes N."/>
            <person name="Thang M."/>
            <person name="Chan C."/>
        </authorList>
    </citation>
    <scope>NUCLEOTIDE SEQUENCE</scope>
</reference>
<gene>
    <name evidence="2" type="ORF">SNAT2548_LOCUS8045</name>
</gene>
<feature type="region of interest" description="Disordered" evidence="1">
    <location>
        <begin position="299"/>
        <end position="497"/>
    </location>
</feature>
<organism evidence="2 3">
    <name type="scientific">Symbiodinium natans</name>
    <dbReference type="NCBI Taxonomy" id="878477"/>
    <lineage>
        <taxon>Eukaryota</taxon>
        <taxon>Sar</taxon>
        <taxon>Alveolata</taxon>
        <taxon>Dinophyceae</taxon>
        <taxon>Suessiales</taxon>
        <taxon>Symbiodiniaceae</taxon>
        <taxon>Symbiodinium</taxon>
    </lineage>
</organism>
<evidence type="ECO:0000313" key="3">
    <source>
        <dbReference type="Proteomes" id="UP000604046"/>
    </source>
</evidence>
<comment type="caution">
    <text evidence="2">The sequence shown here is derived from an EMBL/GenBank/DDBJ whole genome shotgun (WGS) entry which is preliminary data.</text>
</comment>
<accession>A0A812K1G2</accession>
<protein>
    <submittedName>
        <fullName evidence="2">Uncharacterized protein</fullName>
    </submittedName>
</protein>
<feature type="compositionally biased region" description="Basic residues" evidence="1">
    <location>
        <begin position="341"/>
        <end position="357"/>
    </location>
</feature>
<feature type="compositionally biased region" description="Basic and acidic residues" evidence="1">
    <location>
        <begin position="358"/>
        <end position="370"/>
    </location>
</feature>
<evidence type="ECO:0000256" key="1">
    <source>
        <dbReference type="SAM" id="MobiDB-lite"/>
    </source>
</evidence>
<feature type="compositionally biased region" description="Low complexity" evidence="1">
    <location>
        <begin position="468"/>
        <end position="489"/>
    </location>
</feature>
<feature type="compositionally biased region" description="Basic and acidic residues" evidence="1">
    <location>
        <begin position="419"/>
        <end position="441"/>
    </location>
</feature>
<feature type="region of interest" description="Disordered" evidence="1">
    <location>
        <begin position="1"/>
        <end position="76"/>
    </location>
</feature>
<dbReference type="EMBL" id="CAJNDS010000580">
    <property type="protein sequence ID" value="CAE7220372.1"/>
    <property type="molecule type" value="Genomic_DNA"/>
</dbReference>
<feature type="compositionally biased region" description="Basic and acidic residues" evidence="1">
    <location>
        <begin position="60"/>
        <end position="76"/>
    </location>
</feature>
<proteinExistence type="predicted"/>
<dbReference type="Proteomes" id="UP000604046">
    <property type="component" value="Unassembled WGS sequence"/>
</dbReference>
<dbReference type="AlphaFoldDB" id="A0A812K1G2"/>